<dbReference type="InterPro" id="IPR016103">
    <property type="entry name" value="ProQ/FinO"/>
</dbReference>
<dbReference type="SMART" id="SM00945">
    <property type="entry name" value="ProQ"/>
    <property type="match status" value="1"/>
</dbReference>
<organism evidence="4 5">
    <name type="scientific">Variovorax paradoxus</name>
    <dbReference type="NCBI Taxonomy" id="34073"/>
    <lineage>
        <taxon>Bacteria</taxon>
        <taxon>Pseudomonadati</taxon>
        <taxon>Pseudomonadota</taxon>
        <taxon>Betaproteobacteria</taxon>
        <taxon>Burkholderiales</taxon>
        <taxon>Comamonadaceae</taxon>
        <taxon>Variovorax</taxon>
    </lineage>
</organism>
<dbReference type="InterPro" id="IPR036442">
    <property type="entry name" value="ProQ/FinO_sf"/>
</dbReference>
<evidence type="ECO:0000313" key="5">
    <source>
        <dbReference type="Proteomes" id="UP000249135"/>
    </source>
</evidence>
<dbReference type="AlphaFoldDB" id="A0A2W5QAV8"/>
<feature type="domain" description="ProQ/FinO" evidence="3">
    <location>
        <begin position="91"/>
        <end position="201"/>
    </location>
</feature>
<keyword evidence="1" id="KW-0694">RNA-binding</keyword>
<dbReference type="GO" id="GO:0003723">
    <property type="term" value="F:RNA binding"/>
    <property type="evidence" value="ECO:0007669"/>
    <property type="project" value="UniProtKB-KW"/>
</dbReference>
<sequence length="298" mass="32549">MTDHDVTPEDRPETAAPPTTPATADAPAATRGDRASPPDAGADTGTESSARKRRRSGRGRGPDRARGADAAADPAAPAPAAQPARPQAGGRRERQVHPLLEKLATLYPHLFGARFLPLQRGIYEALLERHPEELPKEELKIAMGLHARSGRYLEAIAARHPRHNLEGEVVEPVAPEHVHHAIVELFRRRQARTQEDLRPQLIARLVDAIDASGLEREAYTEQVRVSQPQALALLDEAFAERGRRAAKREALLRAFEASGQPTVEAFAEMYGMNLGETKRLLAQAKKAQAPKSLRKIGA</sequence>
<dbReference type="Gene3D" id="1.10.1710.10">
    <property type="entry name" value="ProQ/FinO domain"/>
    <property type="match status" value="1"/>
</dbReference>
<dbReference type="Pfam" id="PF04352">
    <property type="entry name" value="ProQ"/>
    <property type="match status" value="1"/>
</dbReference>
<feature type="compositionally biased region" description="Low complexity" evidence="2">
    <location>
        <begin position="68"/>
        <end position="89"/>
    </location>
</feature>
<dbReference type="EMBL" id="QFPP01000127">
    <property type="protein sequence ID" value="PZQ74496.1"/>
    <property type="molecule type" value="Genomic_DNA"/>
</dbReference>
<feature type="compositionally biased region" description="Low complexity" evidence="2">
    <location>
        <begin position="14"/>
        <end position="30"/>
    </location>
</feature>
<evidence type="ECO:0000256" key="2">
    <source>
        <dbReference type="SAM" id="MobiDB-lite"/>
    </source>
</evidence>
<name>A0A2W5QAV8_VARPD</name>
<evidence type="ECO:0000313" key="4">
    <source>
        <dbReference type="EMBL" id="PZQ74496.1"/>
    </source>
</evidence>
<gene>
    <name evidence="4" type="ORF">DI563_12190</name>
</gene>
<evidence type="ECO:0000259" key="3">
    <source>
        <dbReference type="SMART" id="SM00945"/>
    </source>
</evidence>
<protein>
    <recommendedName>
        <fullName evidence="3">ProQ/FinO domain-containing protein</fullName>
    </recommendedName>
</protein>
<proteinExistence type="predicted"/>
<accession>A0A2W5QAV8</accession>
<dbReference type="SUPFAM" id="SSF48657">
    <property type="entry name" value="FinO-like"/>
    <property type="match status" value="1"/>
</dbReference>
<dbReference type="Proteomes" id="UP000249135">
    <property type="component" value="Unassembled WGS sequence"/>
</dbReference>
<evidence type="ECO:0000256" key="1">
    <source>
        <dbReference type="ARBA" id="ARBA00022884"/>
    </source>
</evidence>
<reference evidence="4 5" key="1">
    <citation type="submission" date="2017-08" db="EMBL/GenBank/DDBJ databases">
        <title>Infants hospitalized years apart are colonized by the same room-sourced microbial strains.</title>
        <authorList>
            <person name="Brooks B."/>
            <person name="Olm M.R."/>
            <person name="Firek B.A."/>
            <person name="Baker R."/>
            <person name="Thomas B.C."/>
            <person name="Morowitz M.J."/>
            <person name="Banfield J.F."/>
        </authorList>
    </citation>
    <scope>NUCLEOTIDE SEQUENCE [LARGE SCALE GENOMIC DNA]</scope>
    <source>
        <strain evidence="4">S2_005_003_R2_41</strain>
    </source>
</reference>
<feature type="compositionally biased region" description="Basic and acidic residues" evidence="2">
    <location>
        <begin position="1"/>
        <end position="13"/>
    </location>
</feature>
<feature type="region of interest" description="Disordered" evidence="2">
    <location>
        <begin position="1"/>
        <end position="94"/>
    </location>
</feature>
<comment type="caution">
    <text evidence="4">The sequence shown here is derived from an EMBL/GenBank/DDBJ whole genome shotgun (WGS) entry which is preliminary data.</text>
</comment>